<keyword evidence="6" id="KW-1185">Reference proteome</keyword>
<protein>
    <recommendedName>
        <fullName evidence="4">Fe2OG dioxygenase domain-containing protein</fullName>
    </recommendedName>
</protein>
<dbReference type="OrthoDB" id="288590at2759"/>
<dbReference type="SUPFAM" id="SSF51197">
    <property type="entry name" value="Clavaminate synthase-like"/>
    <property type="match status" value="1"/>
</dbReference>
<evidence type="ECO:0000256" key="3">
    <source>
        <dbReference type="RuleBase" id="RU003682"/>
    </source>
</evidence>
<dbReference type="GO" id="GO:0016491">
    <property type="term" value="F:oxidoreductase activity"/>
    <property type="evidence" value="ECO:0007669"/>
    <property type="project" value="UniProtKB-KW"/>
</dbReference>
<dbReference type="Pfam" id="PF14226">
    <property type="entry name" value="DIOX_N"/>
    <property type="match status" value="1"/>
</dbReference>
<dbReference type="Proteomes" id="UP000631114">
    <property type="component" value="Unassembled WGS sequence"/>
</dbReference>
<sequence length="259" mass="29214">MEVFSKPSFDQLTLMQSCKTTCPFSGLPVVDLSMPHSETIVKACEEFGFFKVINHGIPMEVINRSDMRDYVSAVRILAYEVLELLAEGLKIQPKDVFSKLLRDENSDSFFRINHYPPCPELQGLNGLDLIGFGEHTDPQLISVLRSNNVEGLQICLKDGNWVSVPADEKSFFFIVGDIMQVMTNGRFKSVKHRVLANSFKSRISMTYFGGPPLNKLISPLQSLLEGEESLYKELTWGDYIGAALMSNMVDNRISLFEKK</sequence>
<name>A0A835IDW1_9MAGN</name>
<dbReference type="InterPro" id="IPR005123">
    <property type="entry name" value="Oxoglu/Fe-dep_dioxygenase_dom"/>
</dbReference>
<dbReference type="Gene3D" id="2.60.120.330">
    <property type="entry name" value="B-lactam Antibiotic, Isopenicillin N Synthase, Chain"/>
    <property type="match status" value="2"/>
</dbReference>
<dbReference type="InterPro" id="IPR044861">
    <property type="entry name" value="IPNS-like_FE2OG_OXY"/>
</dbReference>
<dbReference type="InterPro" id="IPR050231">
    <property type="entry name" value="Iron_ascorbate_oxido_reductase"/>
</dbReference>
<keyword evidence="1 3" id="KW-0479">Metal-binding</keyword>
<dbReference type="Pfam" id="PF03171">
    <property type="entry name" value="2OG-FeII_Oxy"/>
    <property type="match status" value="1"/>
</dbReference>
<dbReference type="AlphaFoldDB" id="A0A835IDW1"/>
<dbReference type="GO" id="GO:0046872">
    <property type="term" value="F:metal ion binding"/>
    <property type="evidence" value="ECO:0007669"/>
    <property type="project" value="UniProtKB-KW"/>
</dbReference>
<keyword evidence="3" id="KW-0560">Oxidoreductase</keyword>
<organism evidence="5 6">
    <name type="scientific">Coptis chinensis</name>
    <dbReference type="NCBI Taxonomy" id="261450"/>
    <lineage>
        <taxon>Eukaryota</taxon>
        <taxon>Viridiplantae</taxon>
        <taxon>Streptophyta</taxon>
        <taxon>Embryophyta</taxon>
        <taxon>Tracheophyta</taxon>
        <taxon>Spermatophyta</taxon>
        <taxon>Magnoliopsida</taxon>
        <taxon>Ranunculales</taxon>
        <taxon>Ranunculaceae</taxon>
        <taxon>Coptidoideae</taxon>
        <taxon>Coptis</taxon>
    </lineage>
</organism>
<proteinExistence type="inferred from homology"/>
<dbReference type="InterPro" id="IPR026992">
    <property type="entry name" value="DIOX_N"/>
</dbReference>
<dbReference type="InterPro" id="IPR027443">
    <property type="entry name" value="IPNS-like_sf"/>
</dbReference>
<evidence type="ECO:0000313" key="6">
    <source>
        <dbReference type="Proteomes" id="UP000631114"/>
    </source>
</evidence>
<comment type="caution">
    <text evidence="5">The sequence shown here is derived from an EMBL/GenBank/DDBJ whole genome shotgun (WGS) entry which is preliminary data.</text>
</comment>
<dbReference type="PROSITE" id="PS51471">
    <property type="entry name" value="FE2OG_OXY"/>
    <property type="match status" value="1"/>
</dbReference>
<dbReference type="EMBL" id="JADFTS010000003">
    <property type="protein sequence ID" value="KAF9616021.1"/>
    <property type="molecule type" value="Genomic_DNA"/>
</dbReference>
<reference evidence="5 6" key="1">
    <citation type="submission" date="2020-10" db="EMBL/GenBank/DDBJ databases">
        <title>The Coptis chinensis genome and diversification of protoberbering-type alkaloids.</title>
        <authorList>
            <person name="Wang B."/>
            <person name="Shu S."/>
            <person name="Song C."/>
            <person name="Liu Y."/>
        </authorList>
    </citation>
    <scope>NUCLEOTIDE SEQUENCE [LARGE SCALE GENOMIC DNA]</scope>
    <source>
        <strain evidence="5">HL-2020</strain>
        <tissue evidence="5">Leaf</tissue>
    </source>
</reference>
<accession>A0A835IDW1</accession>
<feature type="domain" description="Fe2OG dioxygenase" evidence="4">
    <location>
        <begin position="105"/>
        <end position="211"/>
    </location>
</feature>
<keyword evidence="2 3" id="KW-0408">Iron</keyword>
<evidence type="ECO:0000313" key="5">
    <source>
        <dbReference type="EMBL" id="KAF9616021.1"/>
    </source>
</evidence>
<comment type="similarity">
    <text evidence="3">Belongs to the iron/ascorbate-dependent oxidoreductase family.</text>
</comment>
<evidence type="ECO:0000259" key="4">
    <source>
        <dbReference type="PROSITE" id="PS51471"/>
    </source>
</evidence>
<evidence type="ECO:0000256" key="2">
    <source>
        <dbReference type="ARBA" id="ARBA00023004"/>
    </source>
</evidence>
<dbReference type="PANTHER" id="PTHR47990">
    <property type="entry name" value="2-OXOGLUTARATE (2OG) AND FE(II)-DEPENDENT OXYGENASE SUPERFAMILY PROTEIN-RELATED"/>
    <property type="match status" value="1"/>
</dbReference>
<gene>
    <name evidence="5" type="ORF">IFM89_027960</name>
</gene>
<evidence type="ECO:0000256" key="1">
    <source>
        <dbReference type="ARBA" id="ARBA00022723"/>
    </source>
</evidence>